<dbReference type="InterPro" id="IPR003594">
    <property type="entry name" value="HATPase_dom"/>
</dbReference>
<evidence type="ECO:0000259" key="3">
    <source>
        <dbReference type="Pfam" id="PF13581"/>
    </source>
</evidence>
<organism evidence="4 5">
    <name type="scientific">Actinomadura logoneensis</name>
    <dbReference type="NCBI Taxonomy" id="2293572"/>
    <lineage>
        <taxon>Bacteria</taxon>
        <taxon>Bacillati</taxon>
        <taxon>Actinomycetota</taxon>
        <taxon>Actinomycetes</taxon>
        <taxon>Streptosporangiales</taxon>
        <taxon>Thermomonosporaceae</taxon>
        <taxon>Actinomadura</taxon>
    </lineage>
</organism>
<dbReference type="OrthoDB" id="3871793at2"/>
<accession>A0A372JP70</accession>
<dbReference type="InterPro" id="IPR050267">
    <property type="entry name" value="Anti-sigma-factor_SerPK"/>
</dbReference>
<keyword evidence="1" id="KW-0808">Transferase</keyword>
<sequence>MTPAQLAAAFPGWSVFRSLGPDGAPAAWYATRRRRLSDRELARGRAATLVADSGDALAELLAGDAAPPSAAPDELLFACVEIPGQESGVPCVRRWARNLLAEPHTRDLAADAELIVSEYVTNAIWHSASGLAGGRVRTELLLTATVLRVTVYDDGPTDTSAPEDASTAAACCSSPPAPTTTATATSPTGSTSPGRPSTADP</sequence>
<comment type="caution">
    <text evidence="4">The sequence shown here is derived from an EMBL/GenBank/DDBJ whole genome shotgun (WGS) entry which is preliminary data.</text>
</comment>
<dbReference type="InterPro" id="IPR036890">
    <property type="entry name" value="HATPase_C_sf"/>
</dbReference>
<name>A0A372JP70_9ACTN</name>
<protein>
    <recommendedName>
        <fullName evidence="3">Histidine kinase/HSP90-like ATPase domain-containing protein</fullName>
    </recommendedName>
</protein>
<evidence type="ECO:0000313" key="4">
    <source>
        <dbReference type="EMBL" id="RFU41821.1"/>
    </source>
</evidence>
<dbReference type="Proteomes" id="UP000261811">
    <property type="component" value="Unassembled WGS sequence"/>
</dbReference>
<keyword evidence="1" id="KW-0418">Kinase</keyword>
<proteinExistence type="predicted"/>
<dbReference type="AlphaFoldDB" id="A0A372JP70"/>
<dbReference type="Gene3D" id="3.30.565.10">
    <property type="entry name" value="Histidine kinase-like ATPase, C-terminal domain"/>
    <property type="match status" value="1"/>
</dbReference>
<dbReference type="PANTHER" id="PTHR35526">
    <property type="entry name" value="ANTI-SIGMA-F FACTOR RSBW-RELATED"/>
    <property type="match status" value="1"/>
</dbReference>
<dbReference type="Pfam" id="PF13581">
    <property type="entry name" value="HATPase_c_2"/>
    <property type="match status" value="1"/>
</dbReference>
<evidence type="ECO:0000313" key="5">
    <source>
        <dbReference type="Proteomes" id="UP000261811"/>
    </source>
</evidence>
<dbReference type="GO" id="GO:0004674">
    <property type="term" value="F:protein serine/threonine kinase activity"/>
    <property type="evidence" value="ECO:0007669"/>
    <property type="project" value="UniProtKB-KW"/>
</dbReference>
<dbReference type="SUPFAM" id="SSF55874">
    <property type="entry name" value="ATPase domain of HSP90 chaperone/DNA topoisomerase II/histidine kinase"/>
    <property type="match status" value="1"/>
</dbReference>
<keyword evidence="1" id="KW-0723">Serine/threonine-protein kinase</keyword>
<feature type="region of interest" description="Disordered" evidence="2">
    <location>
        <begin position="153"/>
        <end position="201"/>
    </location>
</feature>
<evidence type="ECO:0000256" key="2">
    <source>
        <dbReference type="SAM" id="MobiDB-lite"/>
    </source>
</evidence>
<dbReference type="EMBL" id="QURH01000184">
    <property type="protein sequence ID" value="RFU41821.1"/>
    <property type="molecule type" value="Genomic_DNA"/>
</dbReference>
<dbReference type="PANTHER" id="PTHR35526:SF3">
    <property type="entry name" value="ANTI-SIGMA-F FACTOR RSBW"/>
    <property type="match status" value="1"/>
</dbReference>
<evidence type="ECO:0000256" key="1">
    <source>
        <dbReference type="ARBA" id="ARBA00022527"/>
    </source>
</evidence>
<feature type="domain" description="Histidine kinase/HSP90-like ATPase" evidence="3">
    <location>
        <begin position="89"/>
        <end position="165"/>
    </location>
</feature>
<keyword evidence="5" id="KW-1185">Reference proteome</keyword>
<feature type="compositionally biased region" description="Low complexity" evidence="2">
    <location>
        <begin position="165"/>
        <end position="201"/>
    </location>
</feature>
<gene>
    <name evidence="4" type="ORF">DZF91_09820</name>
</gene>
<dbReference type="RefSeq" id="WP_117357163.1">
    <property type="nucleotide sequence ID" value="NZ_QURH01000184.1"/>
</dbReference>
<reference evidence="4 5" key="1">
    <citation type="submission" date="2018-08" db="EMBL/GenBank/DDBJ databases">
        <title>Actinomadura jelena sp. nov., a novel Actinomycete isolated from soil in Chad.</title>
        <authorList>
            <person name="Shi L."/>
        </authorList>
    </citation>
    <scope>NUCLEOTIDE SEQUENCE [LARGE SCALE GENOMIC DNA]</scope>
    <source>
        <strain evidence="4 5">NEAU-G17</strain>
    </source>
</reference>